<evidence type="ECO:0008006" key="4">
    <source>
        <dbReference type="Google" id="ProtNLM"/>
    </source>
</evidence>
<dbReference type="eggNOG" id="KOG1947">
    <property type="taxonomic scope" value="Eukaryota"/>
</dbReference>
<feature type="compositionally biased region" description="Polar residues" evidence="1">
    <location>
        <begin position="52"/>
        <end position="61"/>
    </location>
</feature>
<dbReference type="GO" id="GO:0000113">
    <property type="term" value="C:nucleotide-excision repair factor 4 complex"/>
    <property type="evidence" value="ECO:0007669"/>
    <property type="project" value="EnsemblFungi"/>
</dbReference>
<dbReference type="GO" id="GO:0019005">
    <property type="term" value="C:SCF ubiquitin ligase complex"/>
    <property type="evidence" value="ECO:0007669"/>
    <property type="project" value="TreeGrafter"/>
</dbReference>
<evidence type="ECO:0000256" key="1">
    <source>
        <dbReference type="SAM" id="MobiDB-lite"/>
    </source>
</evidence>
<dbReference type="FunCoup" id="G8ZZF8">
    <property type="interactions" value="47"/>
</dbReference>
<dbReference type="GO" id="GO:0004842">
    <property type="term" value="F:ubiquitin-protein transferase activity"/>
    <property type="evidence" value="ECO:0007669"/>
    <property type="project" value="EnsemblFungi"/>
</dbReference>
<dbReference type="GO" id="GO:0008104">
    <property type="term" value="P:intracellular protein localization"/>
    <property type="evidence" value="ECO:0007669"/>
    <property type="project" value="EnsemblFungi"/>
</dbReference>
<feature type="compositionally biased region" description="Basic and acidic residues" evidence="1">
    <location>
        <begin position="40"/>
        <end position="50"/>
    </location>
</feature>
<dbReference type="RefSeq" id="XP_003683213.1">
    <property type="nucleotide sequence ID" value="XM_003683165.1"/>
</dbReference>
<dbReference type="OrthoDB" id="1924287at2759"/>
<dbReference type="GO" id="GO:0031146">
    <property type="term" value="P:SCF-dependent proteasomal ubiquitin-dependent protein catabolic process"/>
    <property type="evidence" value="ECO:0007669"/>
    <property type="project" value="TreeGrafter"/>
</dbReference>
<dbReference type="InParanoid" id="G8ZZF8"/>
<evidence type="ECO:0000313" key="2">
    <source>
        <dbReference type="EMBL" id="CCE94002.1"/>
    </source>
</evidence>
<dbReference type="KEGG" id="tdl:TDEL_0H01430"/>
<reference evidence="2 3" key="1">
    <citation type="journal article" date="2011" name="Proc. Natl. Acad. Sci. U.S.A.">
        <title>Evolutionary erosion of yeast sex chromosomes by mating-type switching accidents.</title>
        <authorList>
            <person name="Gordon J.L."/>
            <person name="Armisen D."/>
            <person name="Proux-Wera E."/>
            <person name="Oheigeartaigh S.S."/>
            <person name="Byrne K.P."/>
            <person name="Wolfe K.H."/>
        </authorList>
    </citation>
    <scope>NUCLEOTIDE SEQUENCE [LARGE SCALE GENOMIC DNA]</scope>
    <source>
        <strain evidence="3">ATCC 10662 / CBS 1146 / NBRC 0425 / NCYC 2629 / NRRL Y-866</strain>
    </source>
</reference>
<dbReference type="PANTHER" id="PTHR13318">
    <property type="entry name" value="PARTNER OF PAIRED, ISOFORM B-RELATED"/>
    <property type="match status" value="1"/>
</dbReference>
<dbReference type="SMART" id="SM00367">
    <property type="entry name" value="LRR_CC"/>
    <property type="match status" value="6"/>
</dbReference>
<dbReference type="GO" id="GO:0000715">
    <property type="term" value="P:nucleotide-excision repair, DNA damage recognition"/>
    <property type="evidence" value="ECO:0007669"/>
    <property type="project" value="EnsemblFungi"/>
</dbReference>
<dbReference type="Proteomes" id="UP000005627">
    <property type="component" value="Chromosome 8"/>
</dbReference>
<dbReference type="STRING" id="1076872.G8ZZF8"/>
<keyword evidence="3" id="KW-1185">Reference proteome</keyword>
<feature type="region of interest" description="Disordered" evidence="1">
    <location>
        <begin position="1"/>
        <end position="115"/>
    </location>
</feature>
<dbReference type="GO" id="GO:0003684">
    <property type="term" value="F:damaged DNA binding"/>
    <property type="evidence" value="ECO:0007669"/>
    <property type="project" value="EnsemblFungi"/>
</dbReference>
<feature type="compositionally biased region" description="Acidic residues" evidence="1">
    <location>
        <begin position="104"/>
        <end position="114"/>
    </location>
</feature>
<protein>
    <recommendedName>
        <fullName evidence="4">DNA repair protein RAD7</fullName>
    </recommendedName>
</protein>
<dbReference type="GO" id="GO:0008094">
    <property type="term" value="F:ATP-dependent activity, acting on DNA"/>
    <property type="evidence" value="ECO:0007669"/>
    <property type="project" value="EnsemblFungi"/>
</dbReference>
<proteinExistence type="predicted"/>
<dbReference type="InterPro" id="IPR006553">
    <property type="entry name" value="Leu-rich_rpt_Cys-con_subtyp"/>
</dbReference>
<dbReference type="SUPFAM" id="SSF52047">
    <property type="entry name" value="RNI-like"/>
    <property type="match status" value="1"/>
</dbReference>
<dbReference type="GO" id="GO:0009411">
    <property type="term" value="P:response to UV"/>
    <property type="evidence" value="ECO:0007669"/>
    <property type="project" value="EnsemblFungi"/>
</dbReference>
<sequence length="559" mass="63404">MYRSRNRGKKSGEDGGVKGPSSALTQFLKDQGISAQAIKSRWEKRQKEEAESSVTPESTPDVSKVKPEDVEDEQLDQVSSESTETDDELTSTPFDKRLRSVGADSDEEEYDVDDTSVKKPRIMPRQTVKDEKKKTQILQNRRKKRRKAADILDRRTDILPTLQDMCIRRISENIYKLEKDTNEDKSISFDHIRKVLGGISTDNLKNLAKALSKNRALNDHTLQLFLKTDLHELTFHDCSKLSSEGYRILSIFSPHLTKLSLQMCGQLNNEALLYIAEKLTNLTSINLDGPFLINEETWDLFFQKMKGRLREFHVSNTHRFIDLSLSSLLRNCGADLVSLGLSRLDSVFNYSLLPQYLNNKEFHTLSIKNPFNEEDFSDEVIINILGQIGSTLRHLSLSGCTELTDSTLINGMAAFLEKRGNLETLELEELTSITTDGLVYLCSKVSMPLLKRCSFRRCIQIDDAATIELFLNSAKDSLEYINLNSLNKLTEETFAIMSCPNLTHLDLSFVRAIDDLLVEQISRQNPKLRLMEVFGDNLITSNAKIPSTLTLTGRESDTL</sequence>
<dbReference type="GO" id="GO:0031463">
    <property type="term" value="C:Cul3-RING ubiquitin ligase complex"/>
    <property type="evidence" value="ECO:0007669"/>
    <property type="project" value="EnsemblFungi"/>
</dbReference>
<organism evidence="2 3">
    <name type="scientific">Torulaspora delbrueckii</name>
    <name type="common">Yeast</name>
    <name type="synonym">Candida colliculosa</name>
    <dbReference type="NCBI Taxonomy" id="4950"/>
    <lineage>
        <taxon>Eukaryota</taxon>
        <taxon>Fungi</taxon>
        <taxon>Dikarya</taxon>
        <taxon>Ascomycota</taxon>
        <taxon>Saccharomycotina</taxon>
        <taxon>Saccharomycetes</taxon>
        <taxon>Saccharomycetales</taxon>
        <taxon>Saccharomycetaceae</taxon>
        <taxon>Torulaspora</taxon>
    </lineage>
</organism>
<dbReference type="HOGENOM" id="CLU_006598_2_1_1"/>
<dbReference type="EMBL" id="HE616749">
    <property type="protein sequence ID" value="CCE94002.1"/>
    <property type="molecule type" value="Genomic_DNA"/>
</dbReference>
<dbReference type="InterPro" id="IPR032675">
    <property type="entry name" value="LRR_dom_sf"/>
</dbReference>
<evidence type="ECO:0000313" key="3">
    <source>
        <dbReference type="Proteomes" id="UP000005627"/>
    </source>
</evidence>
<dbReference type="GO" id="GO:0070911">
    <property type="term" value="P:global genome nucleotide-excision repair"/>
    <property type="evidence" value="ECO:0007669"/>
    <property type="project" value="EnsemblFungi"/>
</dbReference>
<dbReference type="AlphaFoldDB" id="G8ZZF8"/>
<accession>G8ZZF8</accession>
<gene>
    <name evidence="2" type="primary">TDEL0H01430</name>
    <name evidence="2" type="ORF">TDEL_0H01430</name>
</gene>
<name>G8ZZF8_TORDE</name>
<dbReference type="Gene3D" id="3.80.10.10">
    <property type="entry name" value="Ribonuclease Inhibitor"/>
    <property type="match status" value="2"/>
</dbReference>
<dbReference type="GeneID" id="11501720"/>